<protein>
    <submittedName>
        <fullName evidence="2">Uncharacterized protein</fullName>
    </submittedName>
</protein>
<dbReference type="EMBL" id="JAVRFF010000018">
    <property type="protein sequence ID" value="MDT0473818.1"/>
    <property type="molecule type" value="Genomic_DNA"/>
</dbReference>
<dbReference type="Proteomes" id="UP001180489">
    <property type="component" value="Unassembled WGS sequence"/>
</dbReference>
<dbReference type="RefSeq" id="WP_311635591.1">
    <property type="nucleotide sequence ID" value="NZ_JAVRFF010000018.1"/>
</dbReference>
<feature type="compositionally biased region" description="Basic and acidic residues" evidence="1">
    <location>
        <begin position="1"/>
        <end position="10"/>
    </location>
</feature>
<sequence length="61" mass="6174">MNRVLRDRGSVGRWTSRCGGGSQDDGGEEESGGGVVVGAQGVPGGLGEPRGVVEFVDGGQW</sequence>
<keyword evidence="3" id="KW-1185">Reference proteome</keyword>
<comment type="caution">
    <text evidence="2">The sequence shown here is derived from an EMBL/GenBank/DDBJ whole genome shotgun (WGS) entry which is preliminary data.</text>
</comment>
<feature type="region of interest" description="Disordered" evidence="1">
    <location>
        <begin position="1"/>
        <end position="61"/>
    </location>
</feature>
<gene>
    <name evidence="2" type="ORF">RM863_16950</name>
</gene>
<evidence type="ECO:0000313" key="3">
    <source>
        <dbReference type="Proteomes" id="UP001180489"/>
    </source>
</evidence>
<evidence type="ECO:0000256" key="1">
    <source>
        <dbReference type="SAM" id="MobiDB-lite"/>
    </source>
</evidence>
<proteinExistence type="predicted"/>
<name>A0ABU2UKZ4_9ACTN</name>
<feature type="compositionally biased region" description="Gly residues" evidence="1">
    <location>
        <begin position="32"/>
        <end position="48"/>
    </location>
</feature>
<reference evidence="2" key="1">
    <citation type="submission" date="2024-05" db="EMBL/GenBank/DDBJ databases">
        <title>30 novel species of actinomycetes from the DSMZ collection.</title>
        <authorList>
            <person name="Nouioui I."/>
        </authorList>
    </citation>
    <scope>NUCLEOTIDE SEQUENCE</scope>
    <source>
        <strain evidence="2">DSM 41014</strain>
    </source>
</reference>
<accession>A0ABU2UKZ4</accession>
<evidence type="ECO:0000313" key="2">
    <source>
        <dbReference type="EMBL" id="MDT0473818.1"/>
    </source>
</evidence>
<organism evidence="2 3">
    <name type="scientific">Streptomyces hintoniae</name>
    <dbReference type="NCBI Taxonomy" id="3075521"/>
    <lineage>
        <taxon>Bacteria</taxon>
        <taxon>Bacillati</taxon>
        <taxon>Actinomycetota</taxon>
        <taxon>Actinomycetes</taxon>
        <taxon>Kitasatosporales</taxon>
        <taxon>Streptomycetaceae</taxon>
        <taxon>Streptomyces</taxon>
    </lineage>
</organism>